<dbReference type="PANTHER" id="PTHR31465">
    <property type="entry name" value="PROTEIN RTA1-RELATED"/>
    <property type="match status" value="1"/>
</dbReference>
<evidence type="ECO:0000256" key="3">
    <source>
        <dbReference type="ARBA" id="ARBA00022989"/>
    </source>
</evidence>
<dbReference type="Proteomes" id="UP000272025">
    <property type="component" value="Unassembled WGS sequence"/>
</dbReference>
<feature type="transmembrane region" description="Helical" evidence="5">
    <location>
        <begin position="245"/>
        <end position="267"/>
    </location>
</feature>
<sequence>MADPNTDDYMAMQYLPPAYVHKLANGSLVHPGMFNLFGPGANCTLDLCPIHWSVYRYRPQLGVNALFITMYSFLLICHFVSGYRWRSWWFTACMVAGCLVQIIGYAGRVELWYNPWNFAGFLTQAVCITSAPVFFTAAIYVTISKAIDFFSPNLSRMSSSCFYWSFIVADAICLVLQGVGGVLSTISRGLSQDGVDVTRAGLILQVIVLVVFCAFFVDYMVRYARYLRHTHPEIRRGEEIGPRQMTFFGGLSGAIGLILGRCIYRVVELSEGYLYSSRISDEIGFMVFEGLFIALAVFALFIGNPGFGFKECEKRALSSGGARGRSTEDVELYNTLRR</sequence>
<keyword evidence="2 5" id="KW-0812">Transmembrane</keyword>
<evidence type="ECO:0000313" key="6">
    <source>
        <dbReference type="EMBL" id="ROT36015.1"/>
    </source>
</evidence>
<keyword evidence="3 5" id="KW-1133">Transmembrane helix</keyword>
<dbReference type="GO" id="GO:0000324">
    <property type="term" value="C:fungal-type vacuole"/>
    <property type="evidence" value="ECO:0007669"/>
    <property type="project" value="TreeGrafter"/>
</dbReference>
<dbReference type="RefSeq" id="XP_028463821.1">
    <property type="nucleotide sequence ID" value="XM_028614506.1"/>
</dbReference>
<gene>
    <name evidence="6" type="ORF">SODALDRAFT_362878</name>
</gene>
<evidence type="ECO:0000256" key="2">
    <source>
        <dbReference type="ARBA" id="ARBA00022692"/>
    </source>
</evidence>
<dbReference type="InterPro" id="IPR007568">
    <property type="entry name" value="RTA1"/>
</dbReference>
<feature type="transmembrane region" description="Helical" evidence="5">
    <location>
        <begin position="88"/>
        <end position="106"/>
    </location>
</feature>
<dbReference type="STRING" id="1314773.A0A3N2PNB6"/>
<dbReference type="PANTHER" id="PTHR31465:SF9">
    <property type="entry name" value="SPHINGOID LONG-CHAIN BASE TRANSPORTER RSB1"/>
    <property type="match status" value="1"/>
</dbReference>
<proteinExistence type="predicted"/>
<evidence type="ECO:0000256" key="4">
    <source>
        <dbReference type="ARBA" id="ARBA00023136"/>
    </source>
</evidence>
<evidence type="ECO:0008006" key="8">
    <source>
        <dbReference type="Google" id="ProtNLM"/>
    </source>
</evidence>
<feature type="transmembrane region" description="Helical" evidence="5">
    <location>
        <begin position="162"/>
        <end position="183"/>
    </location>
</feature>
<protein>
    <recommendedName>
        <fullName evidence="8">RTA1-domain-containing protein</fullName>
    </recommendedName>
</protein>
<dbReference type="GeneID" id="39582984"/>
<dbReference type="Pfam" id="PF04479">
    <property type="entry name" value="RTA1"/>
    <property type="match status" value="1"/>
</dbReference>
<keyword evidence="7" id="KW-1185">Reference proteome</keyword>
<feature type="transmembrane region" description="Helical" evidence="5">
    <location>
        <begin position="118"/>
        <end position="141"/>
    </location>
</feature>
<reference evidence="6 7" key="1">
    <citation type="journal article" date="2018" name="Mol. Ecol.">
        <title>The obligate alkalophilic soda-lake fungus Sodiomyces alkalinus has shifted to a protein diet.</title>
        <authorList>
            <person name="Grum-Grzhimaylo A.A."/>
            <person name="Falkoski D.L."/>
            <person name="van den Heuvel J."/>
            <person name="Valero-Jimenez C.A."/>
            <person name="Min B."/>
            <person name="Choi I.G."/>
            <person name="Lipzen A."/>
            <person name="Daum C.G."/>
            <person name="Aanen D.K."/>
            <person name="Tsang A."/>
            <person name="Henrissat B."/>
            <person name="Bilanenko E.N."/>
            <person name="de Vries R.P."/>
            <person name="van Kan J.A.L."/>
            <person name="Grigoriev I.V."/>
            <person name="Debets A.J.M."/>
        </authorList>
    </citation>
    <scope>NUCLEOTIDE SEQUENCE [LARGE SCALE GENOMIC DNA]</scope>
    <source>
        <strain evidence="6 7">F11</strain>
    </source>
</reference>
<comment type="subcellular location">
    <subcellularLocation>
        <location evidence="1">Membrane</location>
        <topology evidence="1">Multi-pass membrane protein</topology>
    </subcellularLocation>
</comment>
<dbReference type="AlphaFoldDB" id="A0A3N2PNB6"/>
<feature type="transmembrane region" description="Helical" evidence="5">
    <location>
        <begin position="203"/>
        <end position="224"/>
    </location>
</feature>
<keyword evidence="4 5" id="KW-0472">Membrane</keyword>
<evidence type="ECO:0000256" key="1">
    <source>
        <dbReference type="ARBA" id="ARBA00004141"/>
    </source>
</evidence>
<dbReference type="GO" id="GO:0005886">
    <property type="term" value="C:plasma membrane"/>
    <property type="evidence" value="ECO:0007669"/>
    <property type="project" value="TreeGrafter"/>
</dbReference>
<feature type="transmembrane region" description="Helical" evidence="5">
    <location>
        <begin position="287"/>
        <end position="307"/>
    </location>
</feature>
<evidence type="ECO:0000256" key="5">
    <source>
        <dbReference type="SAM" id="Phobius"/>
    </source>
</evidence>
<dbReference type="OrthoDB" id="4521223at2759"/>
<organism evidence="6 7">
    <name type="scientific">Sodiomyces alkalinus (strain CBS 110278 / VKM F-3762 / F11)</name>
    <name type="common">Alkaliphilic filamentous fungus</name>
    <dbReference type="NCBI Taxonomy" id="1314773"/>
    <lineage>
        <taxon>Eukaryota</taxon>
        <taxon>Fungi</taxon>
        <taxon>Dikarya</taxon>
        <taxon>Ascomycota</taxon>
        <taxon>Pezizomycotina</taxon>
        <taxon>Sordariomycetes</taxon>
        <taxon>Hypocreomycetidae</taxon>
        <taxon>Glomerellales</taxon>
        <taxon>Plectosphaerellaceae</taxon>
        <taxon>Sodiomyces</taxon>
    </lineage>
</organism>
<feature type="transmembrane region" description="Helical" evidence="5">
    <location>
        <begin position="61"/>
        <end position="81"/>
    </location>
</feature>
<name>A0A3N2PNB6_SODAK</name>
<dbReference type="EMBL" id="ML119060">
    <property type="protein sequence ID" value="ROT36015.1"/>
    <property type="molecule type" value="Genomic_DNA"/>
</dbReference>
<accession>A0A3N2PNB6</accession>
<evidence type="ECO:0000313" key="7">
    <source>
        <dbReference type="Proteomes" id="UP000272025"/>
    </source>
</evidence>